<gene>
    <name evidence="1" type="ORF">NCTC10736_02296</name>
</gene>
<protein>
    <submittedName>
        <fullName evidence="1">Uncharacterized protein</fullName>
    </submittedName>
</protein>
<sequence length="52" mass="6174">MYPSLSNRWFLAMITKAIPDDVIQLLNIDRATMTSIFAKMQSVHCYWYGLRY</sequence>
<name>A0A380AHQ8_9GAMM</name>
<dbReference type="AlphaFoldDB" id="A0A380AHQ8"/>
<reference evidence="1 2" key="1">
    <citation type="submission" date="2018-06" db="EMBL/GenBank/DDBJ databases">
        <authorList>
            <consortium name="Pathogen Informatics"/>
            <person name="Doyle S."/>
        </authorList>
    </citation>
    <scope>NUCLEOTIDE SEQUENCE [LARGE SCALE GENOMIC DNA]</scope>
    <source>
        <strain evidence="1 2">NCTC10736</strain>
    </source>
</reference>
<accession>A0A380AHQ8</accession>
<dbReference type="Proteomes" id="UP000255061">
    <property type="component" value="Unassembled WGS sequence"/>
</dbReference>
<proteinExistence type="predicted"/>
<organism evidence="1 2">
    <name type="scientific">Shewanella morhuae</name>
    <dbReference type="NCBI Taxonomy" id="365591"/>
    <lineage>
        <taxon>Bacteria</taxon>
        <taxon>Pseudomonadati</taxon>
        <taxon>Pseudomonadota</taxon>
        <taxon>Gammaproteobacteria</taxon>
        <taxon>Alteromonadales</taxon>
        <taxon>Shewanellaceae</taxon>
        <taxon>Shewanella</taxon>
    </lineage>
</organism>
<evidence type="ECO:0000313" key="1">
    <source>
        <dbReference type="EMBL" id="SUI80462.1"/>
    </source>
</evidence>
<evidence type="ECO:0000313" key="2">
    <source>
        <dbReference type="Proteomes" id="UP000255061"/>
    </source>
</evidence>
<dbReference type="EMBL" id="UGYV01000001">
    <property type="protein sequence ID" value="SUI80462.1"/>
    <property type="molecule type" value="Genomic_DNA"/>
</dbReference>